<dbReference type="SMART" id="SM00320">
    <property type="entry name" value="WD40"/>
    <property type="match status" value="4"/>
</dbReference>
<dbReference type="Pfam" id="PF00400">
    <property type="entry name" value="WD40"/>
    <property type="match status" value="2"/>
</dbReference>
<dbReference type="InterPro" id="IPR019775">
    <property type="entry name" value="WD40_repeat_CS"/>
</dbReference>
<keyword evidence="2" id="KW-0677">Repeat</keyword>
<dbReference type="AlphaFoldDB" id="A0A4Y7PFW0"/>
<name>A0A4Y7PFW0_9AGAM</name>
<dbReference type="Proteomes" id="UP000294933">
    <property type="component" value="Unassembled WGS sequence"/>
</dbReference>
<dbReference type="STRING" id="50990.A0A4Y7PFW0"/>
<evidence type="ECO:0000256" key="3">
    <source>
        <dbReference type="PROSITE-ProRule" id="PRU00221"/>
    </source>
</evidence>
<dbReference type="PROSITE" id="PS50294">
    <property type="entry name" value="WD_REPEATS_REGION"/>
    <property type="match status" value="1"/>
</dbReference>
<reference evidence="4 5" key="1">
    <citation type="submission" date="2018-06" db="EMBL/GenBank/DDBJ databases">
        <title>A transcriptomic atlas of mushroom development highlights an independent origin of complex multicellularity.</title>
        <authorList>
            <consortium name="DOE Joint Genome Institute"/>
            <person name="Krizsan K."/>
            <person name="Almasi E."/>
            <person name="Merenyi Z."/>
            <person name="Sahu N."/>
            <person name="Viragh M."/>
            <person name="Koszo T."/>
            <person name="Mondo S."/>
            <person name="Kiss B."/>
            <person name="Balint B."/>
            <person name="Kues U."/>
            <person name="Barry K."/>
            <person name="Hegedus J.C."/>
            <person name="Henrissat B."/>
            <person name="Johnson J."/>
            <person name="Lipzen A."/>
            <person name="Ohm R."/>
            <person name="Nagy I."/>
            <person name="Pangilinan J."/>
            <person name="Yan J."/>
            <person name="Xiong Y."/>
            <person name="Grigoriev I.V."/>
            <person name="Hibbett D.S."/>
            <person name="Nagy L.G."/>
        </authorList>
    </citation>
    <scope>NUCLEOTIDE SEQUENCE [LARGE SCALE GENOMIC DNA]</scope>
    <source>
        <strain evidence="4 5">SZMC22713</strain>
    </source>
</reference>
<gene>
    <name evidence="4" type="ORF">BD410DRAFT_684563</name>
</gene>
<organism evidence="4 5">
    <name type="scientific">Rickenella mellea</name>
    <dbReference type="NCBI Taxonomy" id="50990"/>
    <lineage>
        <taxon>Eukaryota</taxon>
        <taxon>Fungi</taxon>
        <taxon>Dikarya</taxon>
        <taxon>Basidiomycota</taxon>
        <taxon>Agaricomycotina</taxon>
        <taxon>Agaricomycetes</taxon>
        <taxon>Hymenochaetales</taxon>
        <taxon>Rickenellaceae</taxon>
        <taxon>Rickenella</taxon>
    </lineage>
</organism>
<feature type="non-terminal residue" evidence="4">
    <location>
        <position position="269"/>
    </location>
</feature>
<dbReference type="PROSITE" id="PS00678">
    <property type="entry name" value="WD_REPEATS_1"/>
    <property type="match status" value="1"/>
</dbReference>
<feature type="repeat" description="WD" evidence="3">
    <location>
        <begin position="1"/>
        <end position="39"/>
    </location>
</feature>
<evidence type="ECO:0000313" key="5">
    <source>
        <dbReference type="Proteomes" id="UP000294933"/>
    </source>
</evidence>
<dbReference type="SUPFAM" id="SSF50978">
    <property type="entry name" value="WD40 repeat-like"/>
    <property type="match status" value="1"/>
</dbReference>
<dbReference type="InterPro" id="IPR036322">
    <property type="entry name" value="WD40_repeat_dom_sf"/>
</dbReference>
<dbReference type="PROSITE" id="PS50082">
    <property type="entry name" value="WD_REPEATS_2"/>
    <property type="match status" value="1"/>
</dbReference>
<dbReference type="PANTHER" id="PTHR19848:SF8">
    <property type="entry name" value="F-BOX AND WD REPEAT DOMAIN CONTAINING 7"/>
    <property type="match status" value="1"/>
</dbReference>
<dbReference type="PANTHER" id="PTHR19848">
    <property type="entry name" value="WD40 REPEAT PROTEIN"/>
    <property type="match status" value="1"/>
</dbReference>
<protein>
    <submittedName>
        <fullName evidence="4">WD40 repeat-like protein</fullName>
    </submittedName>
</protein>
<dbReference type="VEuPathDB" id="FungiDB:BD410DRAFT_684563"/>
<keyword evidence="5" id="KW-1185">Reference proteome</keyword>
<dbReference type="Gene3D" id="2.130.10.10">
    <property type="entry name" value="YVTN repeat-like/Quinoprotein amine dehydrogenase"/>
    <property type="match status" value="1"/>
</dbReference>
<feature type="non-terminal residue" evidence="4">
    <location>
        <position position="1"/>
    </location>
</feature>
<proteinExistence type="predicted"/>
<evidence type="ECO:0000256" key="1">
    <source>
        <dbReference type="ARBA" id="ARBA00022574"/>
    </source>
</evidence>
<evidence type="ECO:0000256" key="2">
    <source>
        <dbReference type="ARBA" id="ARBA00022737"/>
    </source>
</evidence>
<dbReference type="InterPro" id="IPR015943">
    <property type="entry name" value="WD40/YVTN_repeat-like_dom_sf"/>
</dbReference>
<sequence>HEKSINCLSISPDGTMLLSGGDDAKVIIWNLATGERMQEIACIYSGQVAAVAWIKLADDGLAFVQGCADGSLHVHRRDHGAPSLFEFCTLTNGHDGAVDDIDFDPNHGRLATVGGGAPQIWNVSPAGVLTSLVPSPPRKDFVSRNIRFYDNGASVVIFYLESHEIICYTIEPWVLKWSKALPTRIGNISLTPDGQYLVVSNLTHGIDIYTFPALVRSQSLTYTIVNNVPVQVTTASQGSLIICGGGNGFARVFERRTGQLLESLNHSGG</sequence>
<keyword evidence="1 3" id="KW-0853">WD repeat</keyword>
<dbReference type="InterPro" id="IPR001680">
    <property type="entry name" value="WD40_rpt"/>
</dbReference>
<accession>A0A4Y7PFW0</accession>
<dbReference type="EMBL" id="ML170371">
    <property type="protein sequence ID" value="TDL14215.1"/>
    <property type="molecule type" value="Genomic_DNA"/>
</dbReference>
<evidence type="ECO:0000313" key="4">
    <source>
        <dbReference type="EMBL" id="TDL14215.1"/>
    </source>
</evidence>
<dbReference type="OrthoDB" id="3238562at2759"/>